<name>A0A6L2M851_TANCI</name>
<feature type="region of interest" description="Disordered" evidence="1">
    <location>
        <begin position="1"/>
        <end position="29"/>
    </location>
</feature>
<feature type="region of interest" description="Disordered" evidence="1">
    <location>
        <begin position="113"/>
        <end position="185"/>
    </location>
</feature>
<comment type="caution">
    <text evidence="2">The sequence shown here is derived from an EMBL/GenBank/DDBJ whole genome shotgun (WGS) entry which is preliminary data.</text>
</comment>
<feature type="compositionally biased region" description="Basic and acidic residues" evidence="1">
    <location>
        <begin position="55"/>
        <end position="74"/>
    </location>
</feature>
<evidence type="ECO:0000256" key="1">
    <source>
        <dbReference type="SAM" id="MobiDB-lite"/>
    </source>
</evidence>
<feature type="compositionally biased region" description="Basic and acidic residues" evidence="1">
    <location>
        <begin position="129"/>
        <end position="161"/>
    </location>
</feature>
<reference evidence="2" key="1">
    <citation type="journal article" date="2019" name="Sci. Rep.">
        <title>Draft genome of Tanacetum cinerariifolium, the natural source of mosquito coil.</title>
        <authorList>
            <person name="Yamashiro T."/>
            <person name="Shiraishi A."/>
            <person name="Satake H."/>
            <person name="Nakayama K."/>
        </authorList>
    </citation>
    <scope>NUCLEOTIDE SEQUENCE</scope>
</reference>
<gene>
    <name evidence="2" type="ORF">Tci_040473</name>
</gene>
<evidence type="ECO:0000313" key="2">
    <source>
        <dbReference type="EMBL" id="GEU68495.1"/>
    </source>
</evidence>
<proteinExistence type="predicted"/>
<protein>
    <submittedName>
        <fullName evidence="2">Uncharacterized protein</fullName>
    </submittedName>
</protein>
<organism evidence="2">
    <name type="scientific">Tanacetum cinerariifolium</name>
    <name type="common">Dalmatian daisy</name>
    <name type="synonym">Chrysanthemum cinerariifolium</name>
    <dbReference type="NCBI Taxonomy" id="118510"/>
    <lineage>
        <taxon>Eukaryota</taxon>
        <taxon>Viridiplantae</taxon>
        <taxon>Streptophyta</taxon>
        <taxon>Embryophyta</taxon>
        <taxon>Tracheophyta</taxon>
        <taxon>Spermatophyta</taxon>
        <taxon>Magnoliopsida</taxon>
        <taxon>eudicotyledons</taxon>
        <taxon>Gunneridae</taxon>
        <taxon>Pentapetalae</taxon>
        <taxon>asterids</taxon>
        <taxon>campanulids</taxon>
        <taxon>Asterales</taxon>
        <taxon>Asteraceae</taxon>
        <taxon>Asteroideae</taxon>
        <taxon>Anthemideae</taxon>
        <taxon>Anthemidinae</taxon>
        <taxon>Tanacetum</taxon>
    </lineage>
</organism>
<feature type="compositionally biased region" description="Basic residues" evidence="1">
    <location>
        <begin position="162"/>
        <end position="174"/>
    </location>
</feature>
<accession>A0A6L2M851</accession>
<feature type="compositionally biased region" description="Basic and acidic residues" evidence="1">
    <location>
        <begin position="113"/>
        <end position="122"/>
    </location>
</feature>
<sequence>MSTNEQTPASQPTSVMRNTLGKEQVSQDLGGPAFDAALREYCDRNYRQLLPIITEKVHQEKEHKAEEEASRKGLDPNMSAACPDALNQGAVIPSHQGKEVRKGNDVQKAEKGVFHKLGDKVKSTSAHSNDSRRRSYYSSRRDTKRCYHSSHLKETKFAFEKRHNKKASLRRRKALSQIEDSAGGH</sequence>
<feature type="compositionally biased region" description="Polar residues" evidence="1">
    <location>
        <begin position="1"/>
        <end position="17"/>
    </location>
</feature>
<feature type="region of interest" description="Disordered" evidence="1">
    <location>
        <begin position="55"/>
        <end position="84"/>
    </location>
</feature>
<dbReference type="EMBL" id="BKCJ010005761">
    <property type="protein sequence ID" value="GEU68495.1"/>
    <property type="molecule type" value="Genomic_DNA"/>
</dbReference>
<dbReference type="AlphaFoldDB" id="A0A6L2M851"/>